<sequence length="934" mass="105878">MPLRKKTFRPSIWARILMLESWKVTLGRPADGDLSISGSADRTVQALDLIDIRVSKAILWSVVEIRSAKSVEQLSGLSAAGAEELREALLLYLHDHFAALIDAGKGHLAGVDAAIRMVTDSKRQYLAQADIAQAIVGVPGGASKALAHPMLDVNLIPSTLRAELPSSLSFITDQDIRRQYNDEFLKHELERFSPFFDDLGGVSLADEQREACIRLEDSNLLIASAGSGKSATMVGKVAYVLQKGLYTQSDILVLAFNKKAADELKERIARQLGIGQEDLECRVTTFHALGRSIIEEVDGKPPQLANWIESANGEARFIDRIIKELAATDAEFRSSWLDLLTLYPKADIPLPAFDDIEEYYRYIADNNGKRPDAIGTMADIHVRSLQERSIVNWLWLRRVDFEYERQIRVPDTDDPDGPYRFIKPDFYYPESDTIHEHFAIGSDGTSPFPNYVEHATLKRQAYARIETDFFETRSAHADKGDLLAILEKELKGRGIQMGRRSDEEILAAVSPTVVTHYHKIIGICVKHIRSSRLTLDVLRKKADELHDKVRARHFVDVVHRVAELYSRKLEESDRIDFDSMIGDAVHMVETGQYTSPYSLILVDEFQDISVPRAALIRALKHQQPFNKVFAVGDDWQSIYRFTGSDITIFTDFEANFGTSWQGRLQRTYRCNQLLADTAASFVQRNPKQLKKSVISSRPAIPHSIRVVPVRVEKYKERDAFRDAAVRILQRLDHHLGSQANEWKTADRERLTVLILWRYNNLDPFGGRPPTFEHIEVSGLSFHRSKGLEADYTILLDVSEGDYGVPSRIEDDELLNLVIPLPEDFAYAEERRLFYVALTRASRGTFLLTNNIRPSRYIRELCEVGPKAVQFETAEGRKIDRCPKCHEGNMVKGTESDGTPYRACSRYPACDRKYRPAKRNSAIPQSVQNSFRSRR</sequence>
<keyword evidence="12" id="KW-1185">Reference proteome</keyword>
<dbReference type="InterPro" id="IPR000212">
    <property type="entry name" value="DNA_helicase_UvrD/REP"/>
</dbReference>
<proteinExistence type="predicted"/>
<feature type="domain" description="UvrD-like helicase ATP-binding" evidence="10">
    <location>
        <begin position="202"/>
        <end position="671"/>
    </location>
</feature>
<keyword evidence="4 9" id="KW-0067">ATP-binding</keyword>
<dbReference type="PANTHER" id="PTHR11070">
    <property type="entry name" value="UVRD / RECB / PCRA DNA HELICASE FAMILY MEMBER"/>
    <property type="match status" value="1"/>
</dbReference>
<evidence type="ECO:0000256" key="2">
    <source>
        <dbReference type="ARBA" id="ARBA00022801"/>
    </source>
</evidence>
<evidence type="ECO:0000256" key="1">
    <source>
        <dbReference type="ARBA" id="ARBA00022741"/>
    </source>
</evidence>
<dbReference type="RefSeq" id="WP_202392340.1">
    <property type="nucleotide sequence ID" value="NZ_JAUSWK010000002.1"/>
</dbReference>
<dbReference type="Pfam" id="PF00580">
    <property type="entry name" value="UvrD-helicase"/>
    <property type="match status" value="2"/>
</dbReference>
<evidence type="ECO:0000313" key="11">
    <source>
        <dbReference type="EMBL" id="MDQ0566865.1"/>
    </source>
</evidence>
<evidence type="ECO:0000259" key="10">
    <source>
        <dbReference type="PROSITE" id="PS51198"/>
    </source>
</evidence>
<gene>
    <name evidence="11" type="ORF">QOZ97_002398</name>
</gene>
<dbReference type="EC" id="5.6.2.4" evidence="7"/>
<feature type="binding site" evidence="9">
    <location>
        <begin position="223"/>
        <end position="230"/>
    </location>
    <ligand>
        <name>ATP</name>
        <dbReference type="ChEBI" id="CHEBI:30616"/>
    </ligand>
</feature>
<comment type="catalytic activity">
    <reaction evidence="8">
        <text>ATP + H2O = ADP + phosphate + H(+)</text>
        <dbReference type="Rhea" id="RHEA:13065"/>
        <dbReference type="ChEBI" id="CHEBI:15377"/>
        <dbReference type="ChEBI" id="CHEBI:15378"/>
        <dbReference type="ChEBI" id="CHEBI:30616"/>
        <dbReference type="ChEBI" id="CHEBI:43474"/>
        <dbReference type="ChEBI" id="CHEBI:456216"/>
        <dbReference type="EC" id="5.6.2.4"/>
    </reaction>
</comment>
<name>A0ABU0NBR4_9SPHN</name>
<evidence type="ECO:0000256" key="9">
    <source>
        <dbReference type="PROSITE-ProRule" id="PRU00560"/>
    </source>
</evidence>
<evidence type="ECO:0000256" key="8">
    <source>
        <dbReference type="ARBA" id="ARBA00048988"/>
    </source>
</evidence>
<protein>
    <recommendedName>
        <fullName evidence="7">DNA 3'-5' helicase</fullName>
        <ecNumber evidence="7">5.6.2.4</ecNumber>
    </recommendedName>
</protein>
<dbReference type="PANTHER" id="PTHR11070:SF63">
    <property type="entry name" value="DNA HELICASE IV"/>
    <property type="match status" value="1"/>
</dbReference>
<dbReference type="GO" id="GO:0016787">
    <property type="term" value="F:hydrolase activity"/>
    <property type="evidence" value="ECO:0007669"/>
    <property type="project" value="UniProtKB-KW"/>
</dbReference>
<dbReference type="SUPFAM" id="SSF52540">
    <property type="entry name" value="P-loop containing nucleoside triphosphate hydrolases"/>
    <property type="match status" value="1"/>
</dbReference>
<evidence type="ECO:0000256" key="3">
    <source>
        <dbReference type="ARBA" id="ARBA00022806"/>
    </source>
</evidence>
<keyword evidence="5" id="KW-0413">Isomerase</keyword>
<keyword evidence="1 9" id="KW-0547">Nucleotide-binding</keyword>
<dbReference type="InterPro" id="IPR014016">
    <property type="entry name" value="UvrD-like_ATP-bd"/>
</dbReference>
<dbReference type="EMBL" id="JAUSWK010000002">
    <property type="protein sequence ID" value="MDQ0566865.1"/>
    <property type="molecule type" value="Genomic_DNA"/>
</dbReference>
<organism evidence="11 12">
    <name type="scientific">Qipengyuania citrea</name>
    <dbReference type="NCBI Taxonomy" id="225971"/>
    <lineage>
        <taxon>Bacteria</taxon>
        <taxon>Pseudomonadati</taxon>
        <taxon>Pseudomonadota</taxon>
        <taxon>Alphaproteobacteria</taxon>
        <taxon>Sphingomonadales</taxon>
        <taxon>Erythrobacteraceae</taxon>
        <taxon>Qipengyuania</taxon>
    </lineage>
</organism>
<dbReference type="GO" id="GO:0003678">
    <property type="term" value="F:DNA helicase activity"/>
    <property type="evidence" value="ECO:0007669"/>
    <property type="project" value="UniProtKB-EC"/>
</dbReference>
<evidence type="ECO:0000256" key="5">
    <source>
        <dbReference type="ARBA" id="ARBA00023235"/>
    </source>
</evidence>
<accession>A0ABU0NBR4</accession>
<evidence type="ECO:0000256" key="4">
    <source>
        <dbReference type="ARBA" id="ARBA00022840"/>
    </source>
</evidence>
<keyword evidence="2 9" id="KW-0378">Hydrolase</keyword>
<dbReference type="Gene3D" id="3.40.50.300">
    <property type="entry name" value="P-loop containing nucleotide triphosphate hydrolases"/>
    <property type="match status" value="3"/>
</dbReference>
<dbReference type="GeneID" id="93687230"/>
<dbReference type="PROSITE" id="PS51198">
    <property type="entry name" value="UVRD_HELICASE_ATP_BIND"/>
    <property type="match status" value="1"/>
</dbReference>
<evidence type="ECO:0000256" key="7">
    <source>
        <dbReference type="ARBA" id="ARBA00034808"/>
    </source>
</evidence>
<dbReference type="InterPro" id="IPR014017">
    <property type="entry name" value="DNA_helicase_UvrD-like_C"/>
</dbReference>
<keyword evidence="3 9" id="KW-0347">Helicase</keyword>
<evidence type="ECO:0000313" key="12">
    <source>
        <dbReference type="Proteomes" id="UP001238601"/>
    </source>
</evidence>
<comment type="catalytic activity">
    <reaction evidence="6">
        <text>Couples ATP hydrolysis with the unwinding of duplex DNA by translocating in the 3'-5' direction.</text>
        <dbReference type="EC" id="5.6.2.4"/>
    </reaction>
</comment>
<reference evidence="11 12" key="1">
    <citation type="submission" date="2023-07" db="EMBL/GenBank/DDBJ databases">
        <title>Genomic Encyclopedia of Type Strains, Phase IV (KMG-IV): sequencing the most valuable type-strain genomes for metagenomic binning, comparative biology and taxonomic classification.</title>
        <authorList>
            <person name="Goeker M."/>
        </authorList>
    </citation>
    <scope>NUCLEOTIDE SEQUENCE [LARGE SCALE GENOMIC DNA]</scope>
    <source>
        <strain evidence="11 12">DSM 14432</strain>
    </source>
</reference>
<evidence type="ECO:0000256" key="6">
    <source>
        <dbReference type="ARBA" id="ARBA00034617"/>
    </source>
</evidence>
<dbReference type="InterPro" id="IPR027417">
    <property type="entry name" value="P-loop_NTPase"/>
</dbReference>
<comment type="caution">
    <text evidence="11">The sequence shown here is derived from an EMBL/GenBank/DDBJ whole genome shotgun (WGS) entry which is preliminary data.</text>
</comment>
<dbReference type="Pfam" id="PF13361">
    <property type="entry name" value="UvrD_C"/>
    <property type="match status" value="1"/>
</dbReference>
<dbReference type="Proteomes" id="UP001238601">
    <property type="component" value="Unassembled WGS sequence"/>
</dbReference>